<evidence type="ECO:0000256" key="2">
    <source>
        <dbReference type="ARBA" id="ARBA00023200"/>
    </source>
</evidence>
<dbReference type="Pfam" id="PF03864">
    <property type="entry name" value="Phage_cap_E"/>
    <property type="match status" value="1"/>
</dbReference>
<keyword evidence="1" id="KW-0167">Capsid protein</keyword>
<dbReference type="EMBL" id="BK016141">
    <property type="protein sequence ID" value="DAF98037.1"/>
    <property type="molecule type" value="Genomic_DNA"/>
</dbReference>
<sequence length="380" mass="41868">MKLTDIFNAASIAFNWDTYVADSNEPPYIGEGFFPAKKKAGLDLKFIKGSSGLPISLQESAFDAHARLRDRIGISTFQTEMPFFREGFLISEQDRQDILRAQESNDPYALQALQRIYDDSQELIRGANVVPERMRMQLLAPADGALKISMKSEKTGADYEYNFDADGSWKATNYKALTGTASWSDTENSDPLSDIEDMQEKIEELTGVKPDVLLVNKSTMKLLRDNKKMQAYIQAKNVAAIVRYTSQSVKDYLNEELDLTVVEYNKKYLLEKGGEAKNFYPDGYATLLPSTPLGNTYYGTTPEEADLNAGQGASVAIVNTGVAVTVINKAHPVTQETIASEIVLPSFEGMDKVAVFKAVDPEVSKASKDAGQTEQPGSKG</sequence>
<proteinExistence type="predicted"/>
<dbReference type="GO" id="GO:0019028">
    <property type="term" value="C:viral capsid"/>
    <property type="evidence" value="ECO:0007669"/>
    <property type="project" value="UniProtKB-KW"/>
</dbReference>
<name>A0A8S5UU77_9CAUD</name>
<accession>A0A8S5UU77</accession>
<dbReference type="InterPro" id="IPR053738">
    <property type="entry name" value="Lambda_capsid_assembly"/>
</dbReference>
<reference evidence="3" key="1">
    <citation type="journal article" date="2021" name="Proc. Natl. Acad. Sci. U.S.A.">
        <title>A Catalog of Tens of Thousands of Viruses from Human Metagenomes Reveals Hidden Associations with Chronic Diseases.</title>
        <authorList>
            <person name="Tisza M.J."/>
            <person name="Buck C.B."/>
        </authorList>
    </citation>
    <scope>NUCLEOTIDE SEQUENCE</scope>
    <source>
        <strain evidence="3">CtGsX68</strain>
    </source>
</reference>
<dbReference type="Gene3D" id="3.90.1690.10">
    <property type="entry name" value="phage-related protein like domain"/>
    <property type="match status" value="1"/>
</dbReference>
<keyword evidence="1" id="KW-0946">Virion</keyword>
<evidence type="ECO:0000313" key="3">
    <source>
        <dbReference type="EMBL" id="DAF98037.1"/>
    </source>
</evidence>
<protein>
    <submittedName>
        <fullName evidence="3">Capsid protein</fullName>
    </submittedName>
</protein>
<evidence type="ECO:0000256" key="1">
    <source>
        <dbReference type="ARBA" id="ARBA00022561"/>
    </source>
</evidence>
<keyword evidence="2" id="KW-1035">Host cytoplasm</keyword>
<organism evidence="3">
    <name type="scientific">Siphoviridae sp. ctGsX68</name>
    <dbReference type="NCBI Taxonomy" id="2825417"/>
    <lineage>
        <taxon>Viruses</taxon>
        <taxon>Duplodnaviria</taxon>
        <taxon>Heunggongvirae</taxon>
        <taxon>Uroviricota</taxon>
        <taxon>Caudoviricetes</taxon>
    </lineage>
</organism>
<dbReference type="InterPro" id="IPR005564">
    <property type="entry name" value="Major_capsid_GpE"/>
</dbReference>